<reference evidence="2" key="1">
    <citation type="journal article" date="2018" name="Nat. Plants">
        <title>Whole-genome landscape of Medicago truncatula symbiotic genes.</title>
        <authorList>
            <person name="Pecrix Y."/>
            <person name="Staton S.E."/>
            <person name="Sallet E."/>
            <person name="Lelandais-Briere C."/>
            <person name="Moreau S."/>
            <person name="Carrere S."/>
            <person name="Blein T."/>
            <person name="Jardinaud M.F."/>
            <person name="Latrasse D."/>
            <person name="Zouine M."/>
            <person name="Zahm M."/>
            <person name="Kreplak J."/>
            <person name="Mayjonade B."/>
            <person name="Satge C."/>
            <person name="Perez M."/>
            <person name="Cauet S."/>
            <person name="Marande W."/>
            <person name="Chantry-Darmon C."/>
            <person name="Lopez-Roques C."/>
            <person name="Bouchez O."/>
            <person name="Berard A."/>
            <person name="Debelle F."/>
            <person name="Munos S."/>
            <person name="Bendahmane A."/>
            <person name="Berges H."/>
            <person name="Niebel A."/>
            <person name="Buitink J."/>
            <person name="Frugier F."/>
            <person name="Benhamed M."/>
            <person name="Crespi M."/>
            <person name="Gouzy J."/>
            <person name="Gamas P."/>
        </authorList>
    </citation>
    <scope>NUCLEOTIDE SEQUENCE [LARGE SCALE GENOMIC DNA]</scope>
    <source>
        <strain evidence="2">cv. Jemalong A17</strain>
    </source>
</reference>
<dbReference type="InterPro" id="IPR021916">
    <property type="entry name" value="DUF3527"/>
</dbReference>
<comment type="caution">
    <text evidence="1">The sequence shown here is derived from an EMBL/GenBank/DDBJ whole genome shotgun (WGS) entry which is preliminary data.</text>
</comment>
<name>A0A396JR07_MEDTR</name>
<sequence length="273" mass="30325">MIQKSSSGFGFSSPYQLEMEPPMMQNHNLSSCLSCFSFGFGVSLGLTKGTFQCIWNQSIPHFVFCADKNEIYVAKLNEIEPKDDESLDYVYLIYLTKGSKKGNKIFDSDLQQLVGKLNVSTIFTLCSNNYIMMETHFLLFGDIQIHDKEMHTSKKVGKVLRTCSYGLSENNLLGKNVPTNFEVGAIVVKEHVPFNCLEKVGGWGSKFLNKLPSECYGGKNEDYSNSMNIVIPGEIHGGPKSRDGGPGPSGLIDRWKSGGCSKKMSMETARHLI</sequence>
<dbReference type="PANTHER" id="PTHR31390:SF2">
    <property type="entry name" value="EXPRESSED PROTEIN"/>
    <property type="match status" value="1"/>
</dbReference>
<organism evidence="1 2">
    <name type="scientific">Medicago truncatula</name>
    <name type="common">Barrel medic</name>
    <name type="synonym">Medicago tribuloides</name>
    <dbReference type="NCBI Taxonomy" id="3880"/>
    <lineage>
        <taxon>Eukaryota</taxon>
        <taxon>Viridiplantae</taxon>
        <taxon>Streptophyta</taxon>
        <taxon>Embryophyta</taxon>
        <taxon>Tracheophyta</taxon>
        <taxon>Spermatophyta</taxon>
        <taxon>Magnoliopsida</taxon>
        <taxon>eudicotyledons</taxon>
        <taxon>Gunneridae</taxon>
        <taxon>Pentapetalae</taxon>
        <taxon>rosids</taxon>
        <taxon>fabids</taxon>
        <taxon>Fabales</taxon>
        <taxon>Fabaceae</taxon>
        <taxon>Papilionoideae</taxon>
        <taxon>50 kb inversion clade</taxon>
        <taxon>NPAAA clade</taxon>
        <taxon>Hologalegina</taxon>
        <taxon>IRL clade</taxon>
        <taxon>Trifolieae</taxon>
        <taxon>Medicago</taxon>
    </lineage>
</organism>
<evidence type="ECO:0000313" key="1">
    <source>
        <dbReference type="EMBL" id="RHN78665.1"/>
    </source>
</evidence>
<evidence type="ECO:0000313" key="2">
    <source>
        <dbReference type="Proteomes" id="UP000265566"/>
    </source>
</evidence>
<dbReference type="AlphaFoldDB" id="A0A396JR07"/>
<dbReference type="Gramene" id="rna2299">
    <property type="protein sequence ID" value="RHN78665.1"/>
    <property type="gene ID" value="gene2299"/>
</dbReference>
<dbReference type="PANTHER" id="PTHR31390">
    <property type="entry name" value="EXPRESSED PROTEIN"/>
    <property type="match status" value="1"/>
</dbReference>
<proteinExistence type="predicted"/>
<dbReference type="Proteomes" id="UP000265566">
    <property type="component" value="Chromosome 1"/>
</dbReference>
<protein>
    <submittedName>
        <fullName evidence="1">Uncharacterized protein</fullName>
    </submittedName>
</protein>
<gene>
    <name evidence="1" type="ORF">MtrunA17_Chr1g0168411</name>
</gene>
<dbReference type="Pfam" id="PF12043">
    <property type="entry name" value="DUF3527"/>
    <property type="match status" value="2"/>
</dbReference>
<dbReference type="EMBL" id="PSQE01000001">
    <property type="protein sequence ID" value="RHN78665.1"/>
    <property type="molecule type" value="Genomic_DNA"/>
</dbReference>
<accession>A0A396JR07</accession>